<proteinExistence type="predicted"/>
<keyword evidence="2" id="KW-0238">DNA-binding</keyword>
<dbReference type="InterPro" id="IPR050204">
    <property type="entry name" value="AraC_XylS_family_regulators"/>
</dbReference>
<accession>A0A939ELU1</accession>
<dbReference type="InterPro" id="IPR018062">
    <property type="entry name" value="HTH_AraC-typ_CS"/>
</dbReference>
<dbReference type="PANTHER" id="PTHR46796:SF7">
    <property type="entry name" value="ARAC FAMILY TRANSCRIPTIONAL REGULATOR"/>
    <property type="match status" value="1"/>
</dbReference>
<dbReference type="SUPFAM" id="SSF46689">
    <property type="entry name" value="Homeodomain-like"/>
    <property type="match status" value="2"/>
</dbReference>
<dbReference type="PANTHER" id="PTHR46796">
    <property type="entry name" value="HTH-TYPE TRANSCRIPTIONAL ACTIVATOR RHAS-RELATED"/>
    <property type="match status" value="1"/>
</dbReference>
<dbReference type="InterPro" id="IPR009057">
    <property type="entry name" value="Homeodomain-like_sf"/>
</dbReference>
<keyword evidence="6" id="KW-1185">Reference proteome</keyword>
<dbReference type="Pfam" id="PF12852">
    <property type="entry name" value="Cupin_6"/>
    <property type="match status" value="1"/>
</dbReference>
<dbReference type="InterPro" id="IPR018060">
    <property type="entry name" value="HTH_AraC"/>
</dbReference>
<organism evidence="5 6">
    <name type="scientific">Roseibium limicola</name>
    <dbReference type="NCBI Taxonomy" id="2816037"/>
    <lineage>
        <taxon>Bacteria</taxon>
        <taxon>Pseudomonadati</taxon>
        <taxon>Pseudomonadota</taxon>
        <taxon>Alphaproteobacteria</taxon>
        <taxon>Hyphomicrobiales</taxon>
        <taxon>Stappiaceae</taxon>
        <taxon>Roseibium</taxon>
    </lineage>
</organism>
<sequence>MGSHDSAIASSGHSQRFDRLSALISHLRVHATLVEARDVEADTPNFLIFSNADGGIRLVYTPNGAPTTAPEPLSRDRLNRSAKLRGSEKIAASALPGEITLVAACVELAGVGPHLVMALPETLSIRLDEAPDLACVVLPLAEEVMTPRCGGMAVFLRLCEVVVIRLLRHAIERGSANAGLMAGLAHPRLAHALVAMHNGPSKPWSLENLADEAGMSRTQFAVTFREVLGVTPGGYLSDWRLALARIALQRGEPVKTVARNCGFSSSASFSRAFSRRFGESPSRLRVTAGEPRDGMGQSYWAE</sequence>
<dbReference type="GO" id="GO:0043565">
    <property type="term" value="F:sequence-specific DNA binding"/>
    <property type="evidence" value="ECO:0007669"/>
    <property type="project" value="InterPro"/>
</dbReference>
<dbReference type="GO" id="GO:0003700">
    <property type="term" value="F:DNA-binding transcription factor activity"/>
    <property type="evidence" value="ECO:0007669"/>
    <property type="project" value="InterPro"/>
</dbReference>
<dbReference type="AlphaFoldDB" id="A0A939ELU1"/>
<protein>
    <submittedName>
        <fullName evidence="5">Helix-turn-helix transcriptional regulator</fullName>
    </submittedName>
</protein>
<name>A0A939ELU1_9HYPH</name>
<keyword evidence="1" id="KW-0805">Transcription regulation</keyword>
<keyword evidence="3" id="KW-0804">Transcription</keyword>
<dbReference type="PROSITE" id="PS01124">
    <property type="entry name" value="HTH_ARAC_FAMILY_2"/>
    <property type="match status" value="1"/>
</dbReference>
<dbReference type="Gene3D" id="1.10.10.60">
    <property type="entry name" value="Homeodomain-like"/>
    <property type="match status" value="1"/>
</dbReference>
<gene>
    <name evidence="5" type="ORF">J0X15_06905</name>
</gene>
<comment type="caution">
    <text evidence="5">The sequence shown here is derived from an EMBL/GenBank/DDBJ whole genome shotgun (WGS) entry which is preliminary data.</text>
</comment>
<evidence type="ECO:0000259" key="4">
    <source>
        <dbReference type="PROSITE" id="PS01124"/>
    </source>
</evidence>
<evidence type="ECO:0000256" key="1">
    <source>
        <dbReference type="ARBA" id="ARBA00023015"/>
    </source>
</evidence>
<dbReference type="Proteomes" id="UP000664779">
    <property type="component" value="Unassembled WGS sequence"/>
</dbReference>
<evidence type="ECO:0000256" key="2">
    <source>
        <dbReference type="ARBA" id="ARBA00023125"/>
    </source>
</evidence>
<dbReference type="SMART" id="SM00342">
    <property type="entry name" value="HTH_ARAC"/>
    <property type="match status" value="1"/>
</dbReference>
<dbReference type="InterPro" id="IPR032783">
    <property type="entry name" value="AraC_lig"/>
</dbReference>
<feature type="domain" description="HTH araC/xylS-type" evidence="4">
    <location>
        <begin position="190"/>
        <end position="287"/>
    </location>
</feature>
<reference evidence="5" key="1">
    <citation type="submission" date="2021-03" db="EMBL/GenBank/DDBJ databases">
        <title>Roseibium sp. CAU 1637 isolated from Incheon.</title>
        <authorList>
            <person name="Kim W."/>
        </authorList>
    </citation>
    <scope>NUCLEOTIDE SEQUENCE</scope>
    <source>
        <strain evidence="5">CAU 1637</strain>
    </source>
</reference>
<dbReference type="PRINTS" id="PR00032">
    <property type="entry name" value="HTHARAC"/>
</dbReference>
<dbReference type="PROSITE" id="PS00041">
    <property type="entry name" value="HTH_ARAC_FAMILY_1"/>
    <property type="match status" value="1"/>
</dbReference>
<dbReference type="InterPro" id="IPR020449">
    <property type="entry name" value="Tscrpt_reg_AraC-type_HTH"/>
</dbReference>
<evidence type="ECO:0000256" key="3">
    <source>
        <dbReference type="ARBA" id="ARBA00023163"/>
    </source>
</evidence>
<dbReference type="RefSeq" id="WP_206939141.1">
    <property type="nucleotide sequence ID" value="NZ_JAFLNF010000002.1"/>
</dbReference>
<evidence type="ECO:0000313" key="5">
    <source>
        <dbReference type="EMBL" id="MBO0344939.1"/>
    </source>
</evidence>
<dbReference type="Pfam" id="PF12833">
    <property type="entry name" value="HTH_18"/>
    <property type="match status" value="1"/>
</dbReference>
<evidence type="ECO:0000313" key="6">
    <source>
        <dbReference type="Proteomes" id="UP000664779"/>
    </source>
</evidence>
<dbReference type="EMBL" id="JAFLNF010000002">
    <property type="protein sequence ID" value="MBO0344939.1"/>
    <property type="molecule type" value="Genomic_DNA"/>
</dbReference>